<evidence type="ECO:0000313" key="6">
    <source>
        <dbReference type="Proteomes" id="UP000708208"/>
    </source>
</evidence>
<dbReference type="GO" id="GO:0003924">
    <property type="term" value="F:GTPase activity"/>
    <property type="evidence" value="ECO:0007669"/>
    <property type="project" value="InterPro"/>
</dbReference>
<feature type="non-terminal residue" evidence="5">
    <location>
        <position position="477"/>
    </location>
</feature>
<dbReference type="PROSITE" id="PS51715">
    <property type="entry name" value="G_GB1_RHD3"/>
    <property type="match status" value="1"/>
</dbReference>
<gene>
    <name evidence="5" type="ORF">AFUS01_LOCUS19849</name>
</gene>
<evidence type="ECO:0000256" key="3">
    <source>
        <dbReference type="PROSITE-ProRule" id="PRU01052"/>
    </source>
</evidence>
<keyword evidence="6" id="KW-1185">Reference proteome</keyword>
<dbReference type="InterPro" id="IPR015894">
    <property type="entry name" value="Guanylate-bd_N"/>
</dbReference>
<dbReference type="EMBL" id="CAJVCH010208559">
    <property type="protein sequence ID" value="CAG7731244.1"/>
    <property type="molecule type" value="Genomic_DNA"/>
</dbReference>
<reference evidence="5" key="1">
    <citation type="submission" date="2021-06" db="EMBL/GenBank/DDBJ databases">
        <authorList>
            <person name="Hodson N. C."/>
            <person name="Mongue J. A."/>
            <person name="Jaron S. K."/>
        </authorList>
    </citation>
    <scope>NUCLEOTIDE SEQUENCE</scope>
</reference>
<proteinExistence type="inferred from homology"/>
<dbReference type="Pfam" id="PF02263">
    <property type="entry name" value="GBP"/>
    <property type="match status" value="1"/>
</dbReference>
<feature type="domain" description="GB1/RHD3-type G" evidence="4">
    <location>
        <begin position="168"/>
        <end position="422"/>
    </location>
</feature>
<dbReference type="GO" id="GO:0005525">
    <property type="term" value="F:GTP binding"/>
    <property type="evidence" value="ECO:0007669"/>
    <property type="project" value="UniProtKB-KW"/>
</dbReference>
<organism evidence="5 6">
    <name type="scientific">Allacma fusca</name>
    <dbReference type="NCBI Taxonomy" id="39272"/>
    <lineage>
        <taxon>Eukaryota</taxon>
        <taxon>Metazoa</taxon>
        <taxon>Ecdysozoa</taxon>
        <taxon>Arthropoda</taxon>
        <taxon>Hexapoda</taxon>
        <taxon>Collembola</taxon>
        <taxon>Symphypleona</taxon>
        <taxon>Sminthuridae</taxon>
        <taxon>Allacma</taxon>
    </lineage>
</organism>
<evidence type="ECO:0000259" key="4">
    <source>
        <dbReference type="PROSITE" id="PS51715"/>
    </source>
</evidence>
<name>A0A8J2K884_9HEXA</name>
<comment type="similarity">
    <text evidence="3">Belongs to the TRAFAC class dynamin-like GTPase superfamily. GB1/RHD3 GTPase family.</text>
</comment>
<protein>
    <recommendedName>
        <fullName evidence="4">GB1/RHD3-type G domain-containing protein</fullName>
    </recommendedName>
</protein>
<sequence length="477" mass="53991">MTLSRVQAALDSIGLRNQYLQNFVENQIDDETVEECFSNTALATNLNGIIPIVGHRIKFQKAFMAFPAGLASINNVTLNGSLSNELEPSCNGQVRPLQFSTVASSHPKVAYVNHTEIMDIDCADSELINQEPKPVQIMDFKETGSRSAPSEIVFHESRMQEILNKAKSKRVAVLAIAGPSRKGKSFFLNFVLRYLNSLKTNEKDWMGWTKPQESLKGFTWRNCAERVTTGIWMWSEPFTIKSRNEDVDLLIMDTQGVFDEHTTQREWSILVGLGLLTSSCLIFNILSDLQEDYLQVFDNFLSFGLMALNENDGRTPFQRLVFLIRDWNIPGQYPYGSSGGKRFIEDRLNIKSHHKESHKRVRQQLKDCFEDIGCFLLPHPGENVLALDFDGSATQNEKFAAEIEKCILELMNALKFPLKKINGNFLTGPDVLATFKLYCELFNSEEVPNPESVFEIAAKSCNTIVIKKCIDTFNVEL</sequence>
<accession>A0A8J2K884</accession>
<dbReference type="InterPro" id="IPR030386">
    <property type="entry name" value="G_GB1_RHD3_dom"/>
</dbReference>
<keyword evidence="2" id="KW-0342">GTP-binding</keyword>
<dbReference type="OrthoDB" id="7788754at2759"/>
<dbReference type="AlphaFoldDB" id="A0A8J2K884"/>
<evidence type="ECO:0000313" key="5">
    <source>
        <dbReference type="EMBL" id="CAG7731244.1"/>
    </source>
</evidence>
<comment type="caution">
    <text evidence="5">The sequence shown here is derived from an EMBL/GenBank/DDBJ whole genome shotgun (WGS) entry which is preliminary data.</text>
</comment>
<evidence type="ECO:0000256" key="2">
    <source>
        <dbReference type="ARBA" id="ARBA00023134"/>
    </source>
</evidence>
<dbReference type="Proteomes" id="UP000708208">
    <property type="component" value="Unassembled WGS sequence"/>
</dbReference>
<evidence type="ECO:0000256" key="1">
    <source>
        <dbReference type="ARBA" id="ARBA00022741"/>
    </source>
</evidence>
<keyword evidence="1" id="KW-0547">Nucleotide-binding</keyword>
<dbReference type="PANTHER" id="PTHR10751">
    <property type="entry name" value="GUANYLATE BINDING PROTEIN"/>
    <property type="match status" value="1"/>
</dbReference>